<keyword evidence="2" id="KW-0645">Protease</keyword>
<dbReference type="GO" id="GO:0004181">
    <property type="term" value="F:metallocarboxypeptidase activity"/>
    <property type="evidence" value="ECO:0007669"/>
    <property type="project" value="InterPro"/>
</dbReference>
<dbReference type="GO" id="GO:0046872">
    <property type="term" value="F:metal ion binding"/>
    <property type="evidence" value="ECO:0007669"/>
    <property type="project" value="UniProtKB-KW"/>
</dbReference>
<feature type="binding site" evidence="7">
    <location>
        <position position="178"/>
    </location>
    <ligand>
        <name>Zn(2+)</name>
        <dbReference type="ChEBI" id="CHEBI:29105"/>
        <label>2</label>
    </ligand>
</feature>
<dbReference type="InterPro" id="IPR001261">
    <property type="entry name" value="ArgE/DapE_CS"/>
</dbReference>
<accession>A0A9P5Y2R1</accession>
<dbReference type="AlphaFoldDB" id="A0A9P5Y2R1"/>
<proteinExistence type="inferred from homology"/>
<dbReference type="InterPro" id="IPR036264">
    <property type="entry name" value="Bact_exopeptidase_dim_dom"/>
</dbReference>
<feature type="transmembrane region" description="Helical" evidence="8">
    <location>
        <begin position="32"/>
        <end position="49"/>
    </location>
</feature>
<feature type="binding site" evidence="7">
    <location>
        <position position="213"/>
    </location>
    <ligand>
        <name>Zn(2+)</name>
        <dbReference type="ChEBI" id="CHEBI:29105"/>
        <label>2</label>
    </ligand>
</feature>
<organism evidence="10 11">
    <name type="scientific">Collybia nuda</name>
    <dbReference type="NCBI Taxonomy" id="64659"/>
    <lineage>
        <taxon>Eukaryota</taxon>
        <taxon>Fungi</taxon>
        <taxon>Dikarya</taxon>
        <taxon>Basidiomycota</taxon>
        <taxon>Agaricomycotina</taxon>
        <taxon>Agaricomycetes</taxon>
        <taxon>Agaricomycetidae</taxon>
        <taxon>Agaricales</taxon>
        <taxon>Tricholomatineae</taxon>
        <taxon>Clitocybaceae</taxon>
        <taxon>Collybia</taxon>
    </lineage>
</organism>
<evidence type="ECO:0000256" key="2">
    <source>
        <dbReference type="ARBA" id="ARBA00022670"/>
    </source>
</evidence>
<dbReference type="InterPro" id="IPR011650">
    <property type="entry name" value="Peptidase_M20_dimer"/>
</dbReference>
<dbReference type="PANTHER" id="PTHR45962:SF1">
    <property type="entry name" value="N-FATTY-ACYL-AMINO ACID SYNTHASE_HYDROLASE PM20D1"/>
    <property type="match status" value="1"/>
</dbReference>
<keyword evidence="8" id="KW-1133">Transmembrane helix</keyword>
<evidence type="ECO:0000256" key="1">
    <source>
        <dbReference type="ARBA" id="ARBA00006247"/>
    </source>
</evidence>
<dbReference type="PIRSF" id="PIRSF037217">
    <property type="entry name" value="Carboxypeptidase_S"/>
    <property type="match status" value="1"/>
</dbReference>
<keyword evidence="8" id="KW-0472">Membrane</keyword>
<dbReference type="InterPro" id="IPR017141">
    <property type="entry name" value="Pept_M20_carboxypep"/>
</dbReference>
<feature type="binding site" evidence="7">
    <location>
        <position position="563"/>
    </location>
    <ligand>
        <name>Zn(2+)</name>
        <dbReference type="ChEBI" id="CHEBI:29105"/>
        <label>1</label>
    </ligand>
</feature>
<protein>
    <recommendedName>
        <fullName evidence="9">Peptidase M20 dimerisation domain-containing protein</fullName>
    </recommendedName>
</protein>
<comment type="caution">
    <text evidence="10">The sequence shown here is derived from an EMBL/GenBank/DDBJ whole genome shotgun (WGS) entry which is preliminary data.</text>
</comment>
<evidence type="ECO:0000313" key="11">
    <source>
        <dbReference type="Proteomes" id="UP000807353"/>
    </source>
</evidence>
<dbReference type="GO" id="GO:0051603">
    <property type="term" value="P:proteolysis involved in protein catabolic process"/>
    <property type="evidence" value="ECO:0007669"/>
    <property type="project" value="TreeGrafter"/>
</dbReference>
<keyword evidence="4" id="KW-0378">Hydrolase</keyword>
<dbReference type="Proteomes" id="UP000807353">
    <property type="component" value="Unassembled WGS sequence"/>
</dbReference>
<dbReference type="PANTHER" id="PTHR45962">
    <property type="entry name" value="N-FATTY-ACYL-AMINO ACID SYNTHASE/HYDROLASE PM20D1"/>
    <property type="match status" value="1"/>
</dbReference>
<evidence type="ECO:0000313" key="10">
    <source>
        <dbReference type="EMBL" id="KAF9461202.1"/>
    </source>
</evidence>
<dbReference type="SUPFAM" id="SSF55031">
    <property type="entry name" value="Bacterial exopeptidase dimerisation domain"/>
    <property type="match status" value="1"/>
</dbReference>
<reference evidence="10" key="1">
    <citation type="submission" date="2020-11" db="EMBL/GenBank/DDBJ databases">
        <authorList>
            <consortium name="DOE Joint Genome Institute"/>
            <person name="Ahrendt S."/>
            <person name="Riley R."/>
            <person name="Andreopoulos W."/>
            <person name="Labutti K."/>
            <person name="Pangilinan J."/>
            <person name="Ruiz-Duenas F.J."/>
            <person name="Barrasa J.M."/>
            <person name="Sanchez-Garcia M."/>
            <person name="Camarero S."/>
            <person name="Miyauchi S."/>
            <person name="Serrano A."/>
            <person name="Linde D."/>
            <person name="Babiker R."/>
            <person name="Drula E."/>
            <person name="Ayuso-Fernandez I."/>
            <person name="Pacheco R."/>
            <person name="Padilla G."/>
            <person name="Ferreira P."/>
            <person name="Barriuso J."/>
            <person name="Kellner H."/>
            <person name="Castanera R."/>
            <person name="Alfaro M."/>
            <person name="Ramirez L."/>
            <person name="Pisabarro A.G."/>
            <person name="Kuo A."/>
            <person name="Tritt A."/>
            <person name="Lipzen A."/>
            <person name="He G."/>
            <person name="Yan M."/>
            <person name="Ng V."/>
            <person name="Cullen D."/>
            <person name="Martin F."/>
            <person name="Rosso M.-N."/>
            <person name="Henrissat B."/>
            <person name="Hibbett D."/>
            <person name="Martinez A.T."/>
            <person name="Grigoriev I.V."/>
        </authorList>
    </citation>
    <scope>NUCLEOTIDE SEQUENCE</scope>
    <source>
        <strain evidence="10">CBS 247.69</strain>
    </source>
</reference>
<feature type="binding site" evidence="7">
    <location>
        <position position="276"/>
    </location>
    <ligand>
        <name>Zn(2+)</name>
        <dbReference type="ChEBI" id="CHEBI:29105"/>
        <label>2</label>
    </ligand>
</feature>
<keyword evidence="3 7" id="KW-0479">Metal-binding</keyword>
<gene>
    <name evidence="10" type="ORF">BDZ94DRAFT_1264227</name>
</gene>
<evidence type="ECO:0000256" key="3">
    <source>
        <dbReference type="ARBA" id="ARBA00022723"/>
    </source>
</evidence>
<dbReference type="GO" id="GO:0000328">
    <property type="term" value="C:fungal-type vacuole lumen"/>
    <property type="evidence" value="ECO:0007669"/>
    <property type="project" value="TreeGrafter"/>
</dbReference>
<dbReference type="OrthoDB" id="3064516at2759"/>
<evidence type="ECO:0000256" key="5">
    <source>
        <dbReference type="ARBA" id="ARBA00022833"/>
    </source>
</evidence>
<evidence type="ECO:0000256" key="6">
    <source>
        <dbReference type="PIRSR" id="PIRSR037217-1"/>
    </source>
</evidence>
<evidence type="ECO:0000256" key="4">
    <source>
        <dbReference type="ARBA" id="ARBA00022801"/>
    </source>
</evidence>
<name>A0A9P5Y2R1_9AGAR</name>
<dbReference type="InterPro" id="IPR047177">
    <property type="entry name" value="Pept_M20A"/>
</dbReference>
<evidence type="ECO:0000256" key="8">
    <source>
        <dbReference type="SAM" id="Phobius"/>
    </source>
</evidence>
<dbReference type="FunFam" id="3.40.630.10:FF:000027">
    <property type="entry name" value="N-fatty-acyl-amino acid synthase/hydrolase PM20D1"/>
    <property type="match status" value="1"/>
</dbReference>
<dbReference type="Gene3D" id="3.30.70.360">
    <property type="match status" value="1"/>
</dbReference>
<sequence length="594" mass="65032">MASEKMKDAVIPSLTYPGATRPQKPHIGSGKLLYAGLFFLITFITWKALGVVSEFPSFLDIIIKEDSTACPQAGVLVPERNGDLWSILTETYGTNEFKYRAVDWLGGAVRVPTESFDDMGPVGQDPRWGAFVPFHSYLRKAFPLVHSALKLSKVNTHGLLYEWKGSDMLLKPILLAAHQDVVPVDPKTIEYWTYPPYSGYFDGQKLWGRGSSDDKSGLIGILSSVESLLEQKFSPTRTVILAFGFDEEISGTHGAKYLSEAMIDIYGQDAFAFIVDEGGGFVESYGSVIATPGIAEKGYIDVKVEVTSPGGHSSIPPDHTSIGILSALLVKFEENPYKIHLTRDDPLFSTMQCIGEHGADVSSGLRKTIKRSAKSNQALRSLEKEVFKNPVYKHLVGTTQAVDLIQGGVKTNALPEQAWAVVNHRISVISSVGDVMTHDSNLLRSLAEHFNLTYEAFGKKLTPNGVASSGTLTLSNAFQSHLEPAPVTPVRKNAAPYQLLSGSIKATYNSHRSLHSADSITVAPGMPSGNTDTRYYWDLSKHIFRYNHHNSGKTTNRLAGGVHTVNEAIGVDSFVEMIRFFTTLILNADESKTL</sequence>
<feature type="binding site" evidence="7">
    <location>
        <position position="248"/>
    </location>
    <ligand>
        <name>Zn(2+)</name>
        <dbReference type="ChEBI" id="CHEBI:29105"/>
        <label>1</label>
    </ligand>
</feature>
<dbReference type="CDD" id="cd05674">
    <property type="entry name" value="M20_yscS"/>
    <property type="match status" value="1"/>
</dbReference>
<keyword evidence="8" id="KW-0812">Transmembrane</keyword>
<feature type="domain" description="Peptidase M20 dimerisation" evidence="9">
    <location>
        <begin position="294"/>
        <end position="436"/>
    </location>
</feature>
<feature type="active site" evidence="6">
    <location>
        <position position="180"/>
    </location>
</feature>
<feature type="binding site" evidence="7">
    <location>
        <position position="213"/>
    </location>
    <ligand>
        <name>Zn(2+)</name>
        <dbReference type="ChEBI" id="CHEBI:29105"/>
        <label>1</label>
    </ligand>
</feature>
<dbReference type="InterPro" id="IPR002933">
    <property type="entry name" value="Peptidase_M20"/>
</dbReference>
<keyword evidence="5 7" id="KW-0862">Zinc</keyword>
<dbReference type="Gene3D" id="1.10.150.900">
    <property type="match status" value="1"/>
</dbReference>
<feature type="active site" description="Proton acceptor" evidence="6">
    <location>
        <position position="247"/>
    </location>
</feature>
<dbReference type="PROSITE" id="PS00758">
    <property type="entry name" value="ARGE_DAPE_CPG2_1"/>
    <property type="match status" value="1"/>
</dbReference>
<dbReference type="Pfam" id="PF07687">
    <property type="entry name" value="M20_dimer"/>
    <property type="match status" value="1"/>
</dbReference>
<evidence type="ECO:0000256" key="7">
    <source>
        <dbReference type="PIRSR" id="PIRSR037217-2"/>
    </source>
</evidence>
<dbReference type="Gene3D" id="3.40.630.10">
    <property type="entry name" value="Zn peptidases"/>
    <property type="match status" value="1"/>
</dbReference>
<dbReference type="PROSITE" id="PS00759">
    <property type="entry name" value="ARGE_DAPE_CPG2_2"/>
    <property type="match status" value="1"/>
</dbReference>
<keyword evidence="11" id="KW-1185">Reference proteome</keyword>
<dbReference type="SUPFAM" id="SSF53187">
    <property type="entry name" value="Zn-dependent exopeptidases"/>
    <property type="match status" value="1"/>
</dbReference>
<comment type="similarity">
    <text evidence="1">Belongs to the peptidase M20A family.</text>
</comment>
<dbReference type="Pfam" id="PF01546">
    <property type="entry name" value="Peptidase_M20"/>
    <property type="match status" value="1"/>
</dbReference>
<dbReference type="EMBL" id="MU150287">
    <property type="protein sequence ID" value="KAF9461202.1"/>
    <property type="molecule type" value="Genomic_DNA"/>
</dbReference>
<evidence type="ECO:0000259" key="9">
    <source>
        <dbReference type="Pfam" id="PF07687"/>
    </source>
</evidence>